<evidence type="ECO:0000256" key="7">
    <source>
        <dbReference type="ARBA" id="ARBA00022833"/>
    </source>
</evidence>
<feature type="domain" description="CBP/p300-type HAT" evidence="19">
    <location>
        <begin position="874"/>
        <end position="1282"/>
    </location>
</feature>
<evidence type="ECO:0000256" key="1">
    <source>
        <dbReference type="ARBA" id="ARBA00002581"/>
    </source>
</evidence>
<comment type="function">
    <text evidence="1">Acetyltransferase enzyme. Acetylates histones, giving a specific tag for transcriptional activation.</text>
</comment>
<feature type="compositionally biased region" description="Polar residues" evidence="16">
    <location>
        <begin position="70"/>
        <end position="82"/>
    </location>
</feature>
<evidence type="ECO:0000259" key="18">
    <source>
        <dbReference type="PROSITE" id="PS50135"/>
    </source>
</evidence>
<reference evidence="20" key="2">
    <citation type="submission" date="2015-04" db="UniProtKB">
        <authorList>
            <consortium name="EnsemblPlants"/>
        </authorList>
    </citation>
    <scope>IDENTIFICATION</scope>
</reference>
<comment type="subcellular location">
    <subcellularLocation>
        <location evidence="2">Nucleus</location>
    </subcellularLocation>
</comment>
<evidence type="ECO:0000313" key="20">
    <source>
        <dbReference type="EnsemblPlants" id="OGLUM01G10570.1"/>
    </source>
</evidence>
<feature type="region of interest" description="Disordered" evidence="16">
    <location>
        <begin position="114"/>
        <end position="168"/>
    </location>
</feature>
<accession>A0A0D9Y606</accession>
<dbReference type="InterPro" id="IPR001965">
    <property type="entry name" value="Znf_PHD"/>
</dbReference>
<dbReference type="InterPro" id="IPR019787">
    <property type="entry name" value="Znf_PHD-finger"/>
</dbReference>
<feature type="region of interest" description="Disordered" evidence="16">
    <location>
        <begin position="397"/>
        <end position="416"/>
    </location>
</feature>
<dbReference type="InterPro" id="IPR000433">
    <property type="entry name" value="Znf_ZZ"/>
</dbReference>
<sequence length="1428" mass="161836">MTVILYFTITTRGTVSLVDQYWPCYWRLARRSEATVSSCFSDTVADVLVSDAPADEPEKNADRPAEPYSAPNSGPSTGQQGQPLDKWAGTARPRPKIIVPRALEYLRRPFRVKENPPVSSRLGLRPFRPRRSPISRAQQGLGLGRPSPSGEQRPGREGRRRPAASWRDRSMMAKTLQGTQQQYAASGFPTQQYPTSGWTQSAAEILQLDNMDQDTSVVRNIIHRKIVEYLNERKEFCNFDLSFLMEIGKCIDRHLFEKADSKIKYMDLETLRTRLNAIVNSASFRGSMFHWSASAASSKLNSQQLPVMEVPIYHDRVTPGPNNLPSCAYNVSSTQGYNQYENCMGAANFAHSLADKPKQMPERLANTIFTSCASTLPKCSPSIDVLHTGHIKEHFSGDAYQNDSSQPSTSGSSSSLSAVWDQTTCSSAMRTLPMDSFSTVNGQNLSTNNKSLYPTTGQGPLLQQYVECEMKQETWSQSLEQSDQSNITTGNHDLYHAQIHPYINGEHKRDRCIQMKEKLGHTSDHEGFSREKSSNLSNHFMHHQQGFMTNYGACSPVSKTVDRAEQTSNSTVSKPTSPASDGSSGKHYPAKRLKVDVPHLVHVNEMEASKEQQPAANETYASAETVQSEVTNSPTKSPCCTSLGDNIACTDNVHGMDMVRLSGSAVQTEEEFRHENSDIEMKDAKVDLLDQTLSGDSLRARKRRGASVLYALTSEELKDHLCTLNHDTSQSKVPTEELLSVEGLPDQNTCNLCGMERLLFEPPPRFCALCFKIINSTGSYYVEVENGNDKSSICGRCHHLSSAKAKYQKRFSYAETDAEAEWWVQCDKCKAWQHQICALFNPKIVDPEAEYTCAKCFLKEKDNEDVDSLEPSTILGARELPRTRLSDHIEQRLSERLVQERQQRAIASGKSVDEVPGVEGLTVRVVSSADRTLQVQPRFKDFFKKEQYPGEFPYKSKAILLFQKNEGVDVCLFAMYVQEYGSACPSPNQRHVYLAYIDSVKYFRPEIKSASGEALRTFVYHEILIGYLDFCKKRGFVSCSIWTCPSTKRDDYVLYCHPTIQKMPKSDKLRSWYQNLVKKAVKEGVVVERNTLYDFFLQPTNECKTNISAAWLPYCDNDFWPGEAERLLEKKDDDTSQKKETQLGRLLRVAKRDDRKGNLEDILLVHKQFCKHCHHPIVSGSSWVCTSCKNFFLCERCYAEELNTPLKDRHPATTKQKHAFERIEEEPLPETDDVDPTMESKYFDSRIDFLKHCQDNQYQFDTLRRAKHSTMMILYHLHDSTCSSCHRAMDQCLAWRCLVCLGCNFCDSCYKQDGESLHIHKLRQKKDHHVLQKYTLQDYLEGLVHASRCFDRSCTSKLCLTLKKLFFHGVRCHTRARGGGGCHMCVFMWKLLFTHSLLCDNADCSAPRCRDIKAYIADRSMTDLSISG</sequence>
<keyword evidence="7" id="KW-0862">Zinc</keyword>
<protein>
    <recommendedName>
        <fullName evidence="3">histone acetyltransferase</fullName>
        <ecNumber evidence="3">2.3.1.48</ecNumber>
    </recommendedName>
</protein>
<evidence type="ECO:0000256" key="12">
    <source>
        <dbReference type="ARBA" id="ARBA00023242"/>
    </source>
</evidence>
<feature type="domain" description="ZZ-type" evidence="18">
    <location>
        <begin position="1165"/>
        <end position="1228"/>
    </location>
</feature>
<evidence type="ECO:0000256" key="13">
    <source>
        <dbReference type="ARBA" id="ARBA00023315"/>
    </source>
</evidence>
<dbReference type="PANTHER" id="PTHR13808">
    <property type="entry name" value="CBP/P300-RELATED"/>
    <property type="match status" value="1"/>
</dbReference>
<keyword evidence="21" id="KW-1185">Reference proteome</keyword>
<dbReference type="PROSITE" id="PS01357">
    <property type="entry name" value="ZF_ZZ_1"/>
    <property type="match status" value="1"/>
</dbReference>
<feature type="domain" description="ZZ-type" evidence="18">
    <location>
        <begin position="1277"/>
        <end position="1339"/>
    </location>
</feature>
<dbReference type="InterPro" id="IPR035898">
    <property type="entry name" value="TAZ_dom_sf"/>
</dbReference>
<dbReference type="SMART" id="SM00249">
    <property type="entry name" value="PHD"/>
    <property type="match status" value="1"/>
</dbReference>
<evidence type="ECO:0000256" key="6">
    <source>
        <dbReference type="ARBA" id="ARBA00022771"/>
    </source>
</evidence>
<keyword evidence="13" id="KW-0012">Acyltransferase</keyword>
<feature type="domain" description="TAZ-type" evidence="17">
    <location>
        <begin position="1329"/>
        <end position="1412"/>
    </location>
</feature>
<feature type="compositionally biased region" description="Polar residues" evidence="16">
    <location>
        <begin position="566"/>
        <end position="583"/>
    </location>
</feature>
<evidence type="ECO:0000256" key="5">
    <source>
        <dbReference type="ARBA" id="ARBA00022723"/>
    </source>
</evidence>
<dbReference type="InterPro" id="IPR031162">
    <property type="entry name" value="CBP_P300_HAT"/>
</dbReference>
<reference evidence="20" key="1">
    <citation type="submission" date="2013-08" db="EMBL/GenBank/DDBJ databases">
        <title>Oryza genome evolution.</title>
        <authorList>
            <person name="Wing R.A."/>
            <person name="Panaud O."/>
            <person name="Oliveira A.C."/>
        </authorList>
    </citation>
    <scope>NUCLEOTIDE SEQUENCE</scope>
</reference>
<dbReference type="Gene3D" id="1.20.1020.10">
    <property type="entry name" value="TAZ domain"/>
    <property type="match status" value="1"/>
</dbReference>
<evidence type="ECO:0000256" key="8">
    <source>
        <dbReference type="ARBA" id="ARBA00022853"/>
    </source>
</evidence>
<keyword evidence="5" id="KW-0479">Metal-binding</keyword>
<feature type="region of interest" description="Disordered" evidence="16">
    <location>
        <begin position="51"/>
        <end position="93"/>
    </location>
</feature>
<dbReference type="InterPro" id="IPR019786">
    <property type="entry name" value="Zinc_finger_PHD-type_CS"/>
</dbReference>
<evidence type="ECO:0000256" key="4">
    <source>
        <dbReference type="ARBA" id="ARBA00022679"/>
    </source>
</evidence>
<dbReference type="Gramene" id="OGLUM01G10570.1">
    <property type="protein sequence ID" value="OGLUM01G10570.1"/>
    <property type="gene ID" value="OGLUM01G10570"/>
</dbReference>
<keyword evidence="11" id="KW-0804">Transcription</keyword>
<evidence type="ECO:0000256" key="15">
    <source>
        <dbReference type="PROSITE-ProRule" id="PRU00228"/>
    </source>
</evidence>
<dbReference type="Pfam" id="PF02135">
    <property type="entry name" value="zf-TAZ"/>
    <property type="match status" value="1"/>
</dbReference>
<dbReference type="InterPro" id="IPR011011">
    <property type="entry name" value="Znf_FYVE_PHD"/>
</dbReference>
<evidence type="ECO:0000256" key="11">
    <source>
        <dbReference type="ARBA" id="ARBA00023163"/>
    </source>
</evidence>
<keyword evidence="10" id="KW-0010">Activator</keyword>
<evidence type="ECO:0000256" key="10">
    <source>
        <dbReference type="ARBA" id="ARBA00023159"/>
    </source>
</evidence>
<name>A0A0D9Y606_9ORYZ</name>
<dbReference type="PROSITE" id="PS51727">
    <property type="entry name" value="CBP_P300_HAT"/>
    <property type="match status" value="1"/>
</dbReference>
<evidence type="ECO:0000259" key="17">
    <source>
        <dbReference type="PROSITE" id="PS50134"/>
    </source>
</evidence>
<dbReference type="SUPFAM" id="SSF57933">
    <property type="entry name" value="TAZ domain"/>
    <property type="match status" value="1"/>
</dbReference>
<keyword evidence="12" id="KW-0539">Nucleus</keyword>
<dbReference type="STRING" id="40148.A0A0D9Y606"/>
<evidence type="ECO:0000256" key="14">
    <source>
        <dbReference type="ARBA" id="ARBA00048017"/>
    </source>
</evidence>
<dbReference type="Gene3D" id="3.30.60.90">
    <property type="match status" value="1"/>
</dbReference>
<dbReference type="GO" id="GO:0031490">
    <property type="term" value="F:chromatin DNA binding"/>
    <property type="evidence" value="ECO:0007669"/>
    <property type="project" value="TreeGrafter"/>
</dbReference>
<keyword evidence="6 15" id="KW-0863">Zinc-finger</keyword>
<feature type="compositionally biased region" description="Low complexity" evidence="16">
    <location>
        <begin position="404"/>
        <end position="416"/>
    </location>
</feature>
<dbReference type="PROSITE" id="PS50135">
    <property type="entry name" value="ZF_ZZ_2"/>
    <property type="match status" value="2"/>
</dbReference>
<dbReference type="GO" id="GO:0005634">
    <property type="term" value="C:nucleus"/>
    <property type="evidence" value="ECO:0007669"/>
    <property type="project" value="UniProtKB-SubCell"/>
</dbReference>
<keyword evidence="4" id="KW-0808">Transferase</keyword>
<dbReference type="GO" id="GO:0004402">
    <property type="term" value="F:histone acetyltransferase activity"/>
    <property type="evidence" value="ECO:0007669"/>
    <property type="project" value="InterPro"/>
</dbReference>
<dbReference type="InterPro" id="IPR013178">
    <property type="entry name" value="Histone_AcTrfase_Rtt109/CBP"/>
</dbReference>
<dbReference type="Pfam" id="PF00628">
    <property type="entry name" value="PHD"/>
    <property type="match status" value="1"/>
</dbReference>
<organism evidence="20">
    <name type="scientific">Oryza glumipatula</name>
    <dbReference type="NCBI Taxonomy" id="40148"/>
    <lineage>
        <taxon>Eukaryota</taxon>
        <taxon>Viridiplantae</taxon>
        <taxon>Streptophyta</taxon>
        <taxon>Embryophyta</taxon>
        <taxon>Tracheophyta</taxon>
        <taxon>Spermatophyta</taxon>
        <taxon>Magnoliopsida</taxon>
        <taxon>Liliopsida</taxon>
        <taxon>Poales</taxon>
        <taxon>Poaceae</taxon>
        <taxon>BOP clade</taxon>
        <taxon>Oryzoideae</taxon>
        <taxon>Oryzeae</taxon>
        <taxon>Oryzinae</taxon>
        <taxon>Oryza</taxon>
    </lineage>
</organism>
<keyword evidence="9" id="KW-0805">Transcription regulation</keyword>
<dbReference type="HOGENOM" id="CLU_002956_2_1_1"/>
<reference evidence="20" key="3">
    <citation type="submission" date="2018-05" db="EMBL/GenBank/DDBJ databases">
        <title>OgluRS3 (Oryza glumaepatula Reference Sequence Version 3).</title>
        <authorList>
            <person name="Zhang J."/>
            <person name="Kudrna D."/>
            <person name="Lee S."/>
            <person name="Talag J."/>
            <person name="Welchert J."/>
            <person name="Wing R.A."/>
        </authorList>
    </citation>
    <scope>NUCLEOTIDE SEQUENCE [LARGE SCALE GENOMIC DNA]</scope>
</reference>
<evidence type="ECO:0000256" key="16">
    <source>
        <dbReference type="SAM" id="MobiDB-lite"/>
    </source>
</evidence>
<dbReference type="SMART" id="SM00551">
    <property type="entry name" value="ZnF_TAZ"/>
    <property type="match status" value="1"/>
</dbReference>
<dbReference type="InterPro" id="IPR043145">
    <property type="entry name" value="Znf_ZZ_sf"/>
</dbReference>
<evidence type="ECO:0000256" key="2">
    <source>
        <dbReference type="ARBA" id="ARBA00004123"/>
    </source>
</evidence>
<dbReference type="Proteomes" id="UP000026961">
    <property type="component" value="Chromosome 1"/>
</dbReference>
<dbReference type="GO" id="GO:0003713">
    <property type="term" value="F:transcription coactivator activity"/>
    <property type="evidence" value="ECO:0007669"/>
    <property type="project" value="TreeGrafter"/>
</dbReference>
<dbReference type="SUPFAM" id="SSF57903">
    <property type="entry name" value="FYVE/PHD zinc finger"/>
    <property type="match status" value="1"/>
</dbReference>
<feature type="region of interest" description="Disordered" evidence="16">
    <location>
        <begin position="561"/>
        <end position="591"/>
    </location>
</feature>
<dbReference type="InterPro" id="IPR013083">
    <property type="entry name" value="Znf_RING/FYVE/PHD"/>
</dbReference>
<feature type="compositionally biased region" description="Basic and acidic residues" evidence="16">
    <location>
        <begin position="56"/>
        <end position="65"/>
    </location>
</feature>
<evidence type="ECO:0000259" key="19">
    <source>
        <dbReference type="PROSITE" id="PS51727"/>
    </source>
</evidence>
<evidence type="ECO:0000256" key="3">
    <source>
        <dbReference type="ARBA" id="ARBA00013184"/>
    </source>
</evidence>
<dbReference type="Pfam" id="PF08214">
    <property type="entry name" value="HAT_KAT11"/>
    <property type="match status" value="1"/>
</dbReference>
<dbReference type="PROSITE" id="PS01359">
    <property type="entry name" value="ZF_PHD_1"/>
    <property type="match status" value="1"/>
</dbReference>
<dbReference type="InterPro" id="IPR000197">
    <property type="entry name" value="Znf_TAZ"/>
</dbReference>
<dbReference type="Gene3D" id="3.30.40.10">
    <property type="entry name" value="Zinc/RING finger domain, C3HC4 (zinc finger)"/>
    <property type="match status" value="1"/>
</dbReference>
<proteinExistence type="predicted"/>
<dbReference type="SMART" id="SM01250">
    <property type="entry name" value="KAT11"/>
    <property type="match status" value="1"/>
</dbReference>
<dbReference type="SUPFAM" id="SSF57850">
    <property type="entry name" value="RING/U-box"/>
    <property type="match status" value="2"/>
</dbReference>
<evidence type="ECO:0000313" key="21">
    <source>
        <dbReference type="Proteomes" id="UP000026961"/>
    </source>
</evidence>
<keyword evidence="8" id="KW-0156">Chromatin regulator</keyword>
<comment type="catalytic activity">
    <reaction evidence="14">
        <text>L-lysyl-[protein] + acetyl-CoA = N(6)-acetyl-L-lysyl-[protein] + CoA + H(+)</text>
        <dbReference type="Rhea" id="RHEA:45948"/>
        <dbReference type="Rhea" id="RHEA-COMP:9752"/>
        <dbReference type="Rhea" id="RHEA-COMP:10731"/>
        <dbReference type="ChEBI" id="CHEBI:15378"/>
        <dbReference type="ChEBI" id="CHEBI:29969"/>
        <dbReference type="ChEBI" id="CHEBI:57287"/>
        <dbReference type="ChEBI" id="CHEBI:57288"/>
        <dbReference type="ChEBI" id="CHEBI:61930"/>
        <dbReference type="EC" id="2.3.1.48"/>
    </reaction>
</comment>
<dbReference type="GO" id="GO:0045944">
    <property type="term" value="P:positive regulation of transcription by RNA polymerase II"/>
    <property type="evidence" value="ECO:0007669"/>
    <property type="project" value="TreeGrafter"/>
</dbReference>
<dbReference type="PANTHER" id="PTHR13808:SF39">
    <property type="entry name" value="HISTONE ACETYLTRANSFERASE HAC-LIKE 3-RELATED"/>
    <property type="match status" value="1"/>
</dbReference>
<dbReference type="GO" id="GO:0005667">
    <property type="term" value="C:transcription regulator complex"/>
    <property type="evidence" value="ECO:0007669"/>
    <property type="project" value="TreeGrafter"/>
</dbReference>
<dbReference type="EC" id="2.3.1.48" evidence="3"/>
<dbReference type="eggNOG" id="KOG1778">
    <property type="taxonomic scope" value="Eukaryota"/>
</dbReference>
<dbReference type="EnsemblPlants" id="OGLUM01G10570.1">
    <property type="protein sequence ID" value="OGLUM01G10570.1"/>
    <property type="gene ID" value="OGLUM01G10570"/>
</dbReference>
<dbReference type="PROSITE" id="PS50134">
    <property type="entry name" value="ZF_TAZ"/>
    <property type="match status" value="1"/>
</dbReference>
<dbReference type="GO" id="GO:0000123">
    <property type="term" value="C:histone acetyltransferase complex"/>
    <property type="evidence" value="ECO:0007669"/>
    <property type="project" value="TreeGrafter"/>
</dbReference>
<evidence type="ECO:0000256" key="9">
    <source>
        <dbReference type="ARBA" id="ARBA00023015"/>
    </source>
</evidence>
<dbReference type="GO" id="GO:0008270">
    <property type="term" value="F:zinc ion binding"/>
    <property type="evidence" value="ECO:0007669"/>
    <property type="project" value="UniProtKB-KW"/>
</dbReference>